<organism evidence="2 3">
    <name type="scientific">Ephemerocybe angulata</name>
    <dbReference type="NCBI Taxonomy" id="980116"/>
    <lineage>
        <taxon>Eukaryota</taxon>
        <taxon>Fungi</taxon>
        <taxon>Dikarya</taxon>
        <taxon>Basidiomycota</taxon>
        <taxon>Agaricomycotina</taxon>
        <taxon>Agaricomycetes</taxon>
        <taxon>Agaricomycetidae</taxon>
        <taxon>Agaricales</taxon>
        <taxon>Agaricineae</taxon>
        <taxon>Psathyrellaceae</taxon>
        <taxon>Ephemerocybe</taxon>
    </lineage>
</organism>
<proteinExistence type="predicted"/>
<reference evidence="2 3" key="1">
    <citation type="submission" date="2020-07" db="EMBL/GenBank/DDBJ databases">
        <title>Comparative genomics of pyrophilous fungi reveals a link between fire events and developmental genes.</title>
        <authorList>
            <consortium name="DOE Joint Genome Institute"/>
            <person name="Steindorff A.S."/>
            <person name="Carver A."/>
            <person name="Calhoun S."/>
            <person name="Stillman K."/>
            <person name="Liu H."/>
            <person name="Lipzen A."/>
            <person name="Pangilinan J."/>
            <person name="Labutti K."/>
            <person name="Bruns T.D."/>
            <person name="Grigoriev I.V."/>
        </authorList>
    </citation>
    <scope>NUCLEOTIDE SEQUENCE [LARGE SCALE GENOMIC DNA]</scope>
    <source>
        <strain evidence="2 3">CBS 144469</strain>
    </source>
</reference>
<dbReference type="Proteomes" id="UP000521943">
    <property type="component" value="Unassembled WGS sequence"/>
</dbReference>
<feature type="region of interest" description="Disordered" evidence="1">
    <location>
        <begin position="222"/>
        <end position="242"/>
    </location>
</feature>
<evidence type="ECO:0000256" key="1">
    <source>
        <dbReference type="SAM" id="MobiDB-lite"/>
    </source>
</evidence>
<comment type="caution">
    <text evidence="2">The sequence shown here is derived from an EMBL/GenBank/DDBJ whole genome shotgun (WGS) entry which is preliminary data.</text>
</comment>
<dbReference type="AlphaFoldDB" id="A0A8H6H7L4"/>
<protein>
    <submittedName>
        <fullName evidence="2">Uncharacterized protein</fullName>
    </submittedName>
</protein>
<name>A0A8H6H7L4_9AGAR</name>
<sequence length="841" mass="92634">MDAVKIHWMFENTDPTRDPVGIAGGDRRDESGGLGDAVEGGQLVVRVISGRGSVRPERSVSGRWWWLSAPLVLHGVGGEEGKIRAAGACVHGEAMVKANESGKGGEIDRYMGPRLLRLPVPPSLCTIQLGRMPSTQTPCIGYSTILGDANIEEADDLVDVPANTLSTPHFPSILLESKDAVDVQGTGNATVAVNSRESSPLHVVVLMVGRVGSCVMENKGNRLSTEGMGPHQLSQYSPASRTAHRRRASLTKVAGWIHGQKRGLDDATITDLAAQGVLVSVNRHLYTSRILTCHIAATTAELSLRALAPSLGACTRDSRRRRQSRWTVTHSGYALSALEVRRLDMGPMWAWCWWVHLGISLHASRISHLPDRLREGERNDDWGTERGVSSGEERTIETPAAGLVPTPLRHLAVLLREGVHGVGACTFLYPYRGVLVNRRHIYVLHRRIQRVTTEREHSWRLCTRRSERLERFLHSHCTESAECPSTYTDCQGIRMPPPVQARLCIRNVLQVQGLQWHTHLCTRSSVRVQGLRRSGVTPPPMDMPMLIHAHTLRCKVIDGGCMPSVEQVRSCTRASTDGVWAALYDVEVSALRWPDGPHARRNIACTICANSLCTPSETLHEHYTASAEVGGHAYDGAQTRVHRRRSPHISSDGIPLRRKLRCPEGKRELRRPRKGVCLPHVYLRTRTVLRMPSEGIGGLRGRQTRGWNRCITYRLAPDGSCGPASDRPAPCPPRDCDDKGWSGLSSHTAQTFQAVRERVAITRSGFHIYGALVDLIPHFTPTLCTLKSERGLAMVQSTISSRARDASQLVPACYGKGDIDVPVSNRAPAELDFLADVQTLY</sequence>
<dbReference type="EMBL" id="JACGCI010000213">
    <property type="protein sequence ID" value="KAF6741894.1"/>
    <property type="molecule type" value="Genomic_DNA"/>
</dbReference>
<gene>
    <name evidence="2" type="ORF">DFP72DRAFT_861382</name>
</gene>
<keyword evidence="3" id="KW-1185">Reference proteome</keyword>
<accession>A0A8H6H7L4</accession>
<evidence type="ECO:0000313" key="3">
    <source>
        <dbReference type="Proteomes" id="UP000521943"/>
    </source>
</evidence>
<evidence type="ECO:0000313" key="2">
    <source>
        <dbReference type="EMBL" id="KAF6741894.1"/>
    </source>
</evidence>